<feature type="compositionally biased region" description="Low complexity" evidence="2">
    <location>
        <begin position="161"/>
        <end position="172"/>
    </location>
</feature>
<dbReference type="Gene3D" id="1.10.287.110">
    <property type="entry name" value="DnaJ domain"/>
    <property type="match status" value="1"/>
</dbReference>
<dbReference type="SMART" id="SM00271">
    <property type="entry name" value="DnaJ"/>
    <property type="match status" value="1"/>
</dbReference>
<keyword evidence="5" id="KW-1185">Reference proteome</keyword>
<dbReference type="PRINTS" id="PR00625">
    <property type="entry name" value="JDOMAIN"/>
</dbReference>
<name>A0A2T3NZ84_9GAMM</name>
<comment type="caution">
    <text evidence="4">The sequence shown here is derived from an EMBL/GenBank/DDBJ whole genome shotgun (WGS) entry which is preliminary data.</text>
</comment>
<dbReference type="Pfam" id="PF00226">
    <property type="entry name" value="DnaJ"/>
    <property type="match status" value="1"/>
</dbReference>
<reference evidence="4 5" key="1">
    <citation type="submission" date="2018-01" db="EMBL/GenBank/DDBJ databases">
        <title>Whole genome sequencing of Histamine producing bacteria.</title>
        <authorList>
            <person name="Butler K."/>
        </authorList>
    </citation>
    <scope>NUCLEOTIDE SEQUENCE [LARGE SCALE GENOMIC DNA]</scope>
    <source>
        <strain evidence="4 5">DSM 100436</strain>
    </source>
</reference>
<keyword evidence="1" id="KW-0143">Chaperone</keyword>
<sequence length="384" mass="43656">MTSFHDILGTNNNSTPAEIKRCYKQLSNRCHPDKGGSKALMQMVSQAYDKVSAGKGNEEAVRTVLVKGQPGNDQWKEKYQKLEIAHTALRHDYQSLERQLKSAKEKLQQTANQTHEEDRLKAALEEDVKILRRENRRLQKQLDSARWELSDRARGVVPTQSANSSSASESSPISASLAEQIEAIGSVNYRKWALLVCVPLLLLGAAYQYGEQGWKAMQGWFIEPEQTEPTVRIVEAINNNEPEAGELANQQQPTLAQEPPKPVPQIRLVKDIGVWQLSYYENTEQPYISVRSEKGSYIVKNCQSDFQYYRNANVRSRRMAANLIFDKRERQFEVFNIPYGNGSFAANWAASKSLLINKEYFPNDNFSRAYDELQTHCLSMSASL</sequence>
<dbReference type="SUPFAM" id="SSF46565">
    <property type="entry name" value="Chaperone J-domain"/>
    <property type="match status" value="1"/>
</dbReference>
<dbReference type="OrthoDB" id="581986at2"/>
<dbReference type="RefSeq" id="WP_036825452.1">
    <property type="nucleotide sequence ID" value="NZ_JGVO01000654.1"/>
</dbReference>
<feature type="domain" description="J" evidence="3">
    <location>
        <begin position="3"/>
        <end position="83"/>
    </location>
</feature>
<feature type="region of interest" description="Disordered" evidence="2">
    <location>
        <begin position="100"/>
        <end position="119"/>
    </location>
</feature>
<gene>
    <name evidence="4" type="ORF">C9I98_06300</name>
</gene>
<evidence type="ECO:0000256" key="2">
    <source>
        <dbReference type="SAM" id="MobiDB-lite"/>
    </source>
</evidence>
<dbReference type="CDD" id="cd06257">
    <property type="entry name" value="DnaJ"/>
    <property type="match status" value="1"/>
</dbReference>
<dbReference type="AlphaFoldDB" id="A0A2T3NZ84"/>
<accession>A0A2T3NZ84</accession>
<evidence type="ECO:0000313" key="4">
    <source>
        <dbReference type="EMBL" id="PSW21528.1"/>
    </source>
</evidence>
<dbReference type="InterPro" id="IPR001623">
    <property type="entry name" value="DnaJ_domain"/>
</dbReference>
<dbReference type="EMBL" id="PYMA01000002">
    <property type="protein sequence ID" value="PSW21528.1"/>
    <property type="molecule type" value="Genomic_DNA"/>
</dbReference>
<protein>
    <submittedName>
        <fullName evidence="4">Molecular chaperone DnaJ</fullName>
    </submittedName>
</protein>
<dbReference type="InterPro" id="IPR036869">
    <property type="entry name" value="J_dom_sf"/>
</dbReference>
<organism evidence="4 5">
    <name type="scientific">Photobacterium sanctipauli</name>
    <dbReference type="NCBI Taxonomy" id="1342794"/>
    <lineage>
        <taxon>Bacteria</taxon>
        <taxon>Pseudomonadati</taxon>
        <taxon>Pseudomonadota</taxon>
        <taxon>Gammaproteobacteria</taxon>
        <taxon>Vibrionales</taxon>
        <taxon>Vibrionaceae</taxon>
        <taxon>Photobacterium</taxon>
    </lineage>
</organism>
<dbReference type="Proteomes" id="UP000241771">
    <property type="component" value="Unassembled WGS sequence"/>
</dbReference>
<dbReference type="PROSITE" id="PS50076">
    <property type="entry name" value="DNAJ_2"/>
    <property type="match status" value="1"/>
</dbReference>
<proteinExistence type="predicted"/>
<evidence type="ECO:0000259" key="3">
    <source>
        <dbReference type="PROSITE" id="PS50076"/>
    </source>
</evidence>
<evidence type="ECO:0000313" key="5">
    <source>
        <dbReference type="Proteomes" id="UP000241771"/>
    </source>
</evidence>
<evidence type="ECO:0000256" key="1">
    <source>
        <dbReference type="ARBA" id="ARBA00023186"/>
    </source>
</evidence>
<feature type="region of interest" description="Disordered" evidence="2">
    <location>
        <begin position="153"/>
        <end position="172"/>
    </location>
</feature>